<sequence length="133" mass="14533">MRSYECDSPAAMARIVIISMLADAEFGAEEVTAIARVTIAPSLGLSGDEFAVTVQAVREDLSSGIDFDWGDVRPLDPELINRLAGEVHDADLRMKVRNLCNVALHMENDVLKGDAPVVRALSTVWKLLPLRTQ</sequence>
<evidence type="ECO:0000313" key="2">
    <source>
        <dbReference type="Proteomes" id="UP000655523"/>
    </source>
</evidence>
<accession>A0A972NKH0</accession>
<evidence type="ECO:0008006" key="3">
    <source>
        <dbReference type="Google" id="ProtNLM"/>
    </source>
</evidence>
<proteinExistence type="predicted"/>
<dbReference type="RefSeq" id="WP_172160896.1">
    <property type="nucleotide sequence ID" value="NZ_WOEZ01000027.1"/>
</dbReference>
<comment type="caution">
    <text evidence="1">The sequence shown here is derived from an EMBL/GenBank/DDBJ whole genome shotgun (WGS) entry which is preliminary data.</text>
</comment>
<dbReference type="Proteomes" id="UP000655523">
    <property type="component" value="Unassembled WGS sequence"/>
</dbReference>
<dbReference type="AlphaFoldDB" id="A0A972NKH0"/>
<gene>
    <name evidence="1" type="ORF">GNZ13_04590</name>
</gene>
<dbReference type="EMBL" id="WOEZ01000027">
    <property type="protein sequence ID" value="NPT53899.1"/>
    <property type="molecule type" value="Genomic_DNA"/>
</dbReference>
<reference evidence="1 2" key="1">
    <citation type="submission" date="2019-11" db="EMBL/GenBank/DDBJ databases">
        <title>Metabolism of dissolved organic matter in forest soils.</title>
        <authorList>
            <person name="Cyle K.T."/>
            <person name="Wilhelm R.C."/>
            <person name="Martinez C.E."/>
        </authorList>
    </citation>
    <scope>NUCLEOTIDE SEQUENCE [LARGE SCALE GENOMIC DNA]</scope>
    <source>
        <strain evidence="1 2">5N</strain>
    </source>
</reference>
<keyword evidence="2" id="KW-1185">Reference proteome</keyword>
<name>A0A972NKH0_9BURK</name>
<evidence type="ECO:0000313" key="1">
    <source>
        <dbReference type="EMBL" id="NPT53899.1"/>
    </source>
</evidence>
<organism evidence="1 2">
    <name type="scientific">Paraburkholderia elongata</name>
    <dbReference type="NCBI Taxonomy" id="2675747"/>
    <lineage>
        <taxon>Bacteria</taxon>
        <taxon>Pseudomonadati</taxon>
        <taxon>Pseudomonadota</taxon>
        <taxon>Betaproteobacteria</taxon>
        <taxon>Burkholderiales</taxon>
        <taxon>Burkholderiaceae</taxon>
        <taxon>Paraburkholderia</taxon>
    </lineage>
</organism>
<protein>
    <recommendedName>
        <fullName evidence="3">Co-chaperone DjlA N-terminal domain-containing protein</fullName>
    </recommendedName>
</protein>